<keyword evidence="2" id="KW-1185">Reference proteome</keyword>
<evidence type="ECO:0000313" key="2">
    <source>
        <dbReference type="Proteomes" id="UP000268014"/>
    </source>
</evidence>
<evidence type="ECO:0000313" key="1">
    <source>
        <dbReference type="EMBL" id="VDO37255.1"/>
    </source>
</evidence>
<reference evidence="1 2" key="2">
    <citation type="submission" date="2018-11" db="EMBL/GenBank/DDBJ databases">
        <authorList>
            <consortium name="Pathogen Informatics"/>
        </authorList>
    </citation>
    <scope>NUCLEOTIDE SEQUENCE [LARGE SCALE GENOMIC DNA]</scope>
    <source>
        <strain evidence="1 2">MHpl1</strain>
    </source>
</reference>
<protein>
    <submittedName>
        <fullName evidence="3">Glycine-rich cell wall structural protein</fullName>
    </submittedName>
</protein>
<name>A0A0N4WF93_HAEPC</name>
<sequence length="161" mass="16100">MFFGDVSTSGLPALEALIMQFFLVAVGVNNEEKVVHGQTVDCYKACGLTQKANRALTHPQAMDFSLVVLVSLTLGSLVNAQSFGGFGSSSLMGAGGYPGLSGFPGGMTGLGQFGRPGAFSSFPSLGMGSLGGFGQGAMPGFGGFGGGMGMGPFMMGPGGFS</sequence>
<accession>A0A0N4WF93</accession>
<dbReference type="OrthoDB" id="10497812at2759"/>
<dbReference type="EMBL" id="UZAF01017045">
    <property type="protein sequence ID" value="VDO37255.1"/>
    <property type="molecule type" value="Genomic_DNA"/>
</dbReference>
<dbReference type="WBParaSite" id="HPLM_0000936501-mRNA-1">
    <property type="protein sequence ID" value="HPLM_0000936501-mRNA-1"/>
    <property type="gene ID" value="HPLM_0000936501"/>
</dbReference>
<gene>
    <name evidence="1" type="ORF">HPLM_LOCUS9357</name>
</gene>
<reference evidence="3" key="1">
    <citation type="submission" date="2017-02" db="UniProtKB">
        <authorList>
            <consortium name="WormBaseParasite"/>
        </authorList>
    </citation>
    <scope>IDENTIFICATION</scope>
</reference>
<evidence type="ECO:0000313" key="3">
    <source>
        <dbReference type="WBParaSite" id="HPLM_0000936501-mRNA-1"/>
    </source>
</evidence>
<proteinExistence type="predicted"/>
<organism evidence="3">
    <name type="scientific">Haemonchus placei</name>
    <name type="common">Barber's pole worm</name>
    <dbReference type="NCBI Taxonomy" id="6290"/>
    <lineage>
        <taxon>Eukaryota</taxon>
        <taxon>Metazoa</taxon>
        <taxon>Ecdysozoa</taxon>
        <taxon>Nematoda</taxon>
        <taxon>Chromadorea</taxon>
        <taxon>Rhabditida</taxon>
        <taxon>Rhabditina</taxon>
        <taxon>Rhabditomorpha</taxon>
        <taxon>Strongyloidea</taxon>
        <taxon>Trichostrongylidae</taxon>
        <taxon>Haemonchus</taxon>
    </lineage>
</organism>
<dbReference type="Proteomes" id="UP000268014">
    <property type="component" value="Unassembled WGS sequence"/>
</dbReference>
<dbReference type="AlphaFoldDB" id="A0A0N4WF93"/>